<comment type="caution">
    <text evidence="3">The sequence shown here is derived from an EMBL/GenBank/DDBJ whole genome shotgun (WGS) entry which is preliminary data.</text>
</comment>
<dbReference type="AlphaFoldDB" id="A0A3E3E5E8"/>
<evidence type="ECO:0000313" key="2">
    <source>
        <dbReference type="EMBL" id="MDB7084506.1"/>
    </source>
</evidence>
<dbReference type="EMBL" id="JAQLKE010000019">
    <property type="protein sequence ID" value="MDB7084506.1"/>
    <property type="molecule type" value="Genomic_DNA"/>
</dbReference>
<proteinExistence type="predicted"/>
<name>A0A3E3E5E8_9FIRM</name>
<dbReference type="Proteomes" id="UP000261032">
    <property type="component" value="Unassembled WGS sequence"/>
</dbReference>
<protein>
    <submittedName>
        <fullName evidence="3">PRD domain-containing protein</fullName>
    </submittedName>
</protein>
<reference evidence="2" key="2">
    <citation type="submission" date="2023-01" db="EMBL/GenBank/DDBJ databases">
        <title>Human gut microbiome strain richness.</title>
        <authorList>
            <person name="Chen-Liaw A."/>
        </authorList>
    </citation>
    <scope>NUCLEOTIDE SEQUENCE</scope>
    <source>
        <strain evidence="2">1001217st2_G6_1001217B_191108</strain>
    </source>
</reference>
<dbReference type="InterPro" id="IPR036634">
    <property type="entry name" value="PRD_sf"/>
</dbReference>
<organism evidence="3 4">
    <name type="scientific">Thomasclavelia ramosa</name>
    <dbReference type="NCBI Taxonomy" id="1547"/>
    <lineage>
        <taxon>Bacteria</taxon>
        <taxon>Bacillati</taxon>
        <taxon>Bacillota</taxon>
        <taxon>Erysipelotrichia</taxon>
        <taxon>Erysipelotrichales</taxon>
        <taxon>Coprobacillaceae</taxon>
        <taxon>Thomasclavelia</taxon>
    </lineage>
</organism>
<evidence type="ECO:0000313" key="3">
    <source>
        <dbReference type="EMBL" id="RGD76771.1"/>
    </source>
</evidence>
<dbReference type="GO" id="GO:0006355">
    <property type="term" value="P:regulation of DNA-templated transcription"/>
    <property type="evidence" value="ECO:0007669"/>
    <property type="project" value="InterPro"/>
</dbReference>
<sequence>MEVFTFLAKTIIGLNIHLCCLIERLIKKEEIVSHINIVDFEKNNQEFINGVRISFKAIANQYNITIPISEIAYIYDYVLNNYKTDMSIDEI</sequence>
<gene>
    <name evidence="3" type="ORF">DXB93_18390</name>
    <name evidence="2" type="ORF">PM738_11900</name>
</gene>
<dbReference type="EMBL" id="QUSL01000064">
    <property type="protein sequence ID" value="RGD76771.1"/>
    <property type="molecule type" value="Genomic_DNA"/>
</dbReference>
<dbReference type="RefSeq" id="WP_008791999.1">
    <property type="nucleotide sequence ID" value="NZ_AP031443.1"/>
</dbReference>
<evidence type="ECO:0000313" key="4">
    <source>
        <dbReference type="Proteomes" id="UP000261032"/>
    </source>
</evidence>
<dbReference type="Proteomes" id="UP001211987">
    <property type="component" value="Unassembled WGS sequence"/>
</dbReference>
<reference evidence="3 4" key="1">
    <citation type="submission" date="2018-08" db="EMBL/GenBank/DDBJ databases">
        <title>A genome reference for cultivated species of the human gut microbiota.</title>
        <authorList>
            <person name="Zou Y."/>
            <person name="Xue W."/>
            <person name="Luo G."/>
        </authorList>
    </citation>
    <scope>NUCLEOTIDE SEQUENCE [LARGE SCALE GENOMIC DNA]</scope>
    <source>
        <strain evidence="3 4">OM06-4</strain>
    </source>
</reference>
<dbReference type="SUPFAM" id="SSF63520">
    <property type="entry name" value="PTS-regulatory domain, PRD"/>
    <property type="match status" value="1"/>
</dbReference>
<evidence type="ECO:0000259" key="1">
    <source>
        <dbReference type="PROSITE" id="PS51372"/>
    </source>
</evidence>
<dbReference type="Pfam" id="PF00874">
    <property type="entry name" value="PRD"/>
    <property type="match status" value="1"/>
</dbReference>
<feature type="domain" description="PRD" evidence="1">
    <location>
        <begin position="1"/>
        <end position="88"/>
    </location>
</feature>
<dbReference type="PROSITE" id="PS51372">
    <property type="entry name" value="PRD_2"/>
    <property type="match status" value="1"/>
</dbReference>
<dbReference type="Gene3D" id="1.10.1790.10">
    <property type="entry name" value="PRD domain"/>
    <property type="match status" value="1"/>
</dbReference>
<dbReference type="InterPro" id="IPR011608">
    <property type="entry name" value="PRD"/>
</dbReference>
<accession>A0A3E3E5E8</accession>